<comment type="caution">
    <text evidence="1">The sequence shown here is derived from an EMBL/GenBank/DDBJ whole genome shotgun (WGS) entry which is preliminary data.</text>
</comment>
<dbReference type="AlphaFoldDB" id="A0A2A2KC54"/>
<proteinExistence type="predicted"/>
<accession>A0A2A2KC54</accession>
<gene>
    <name evidence="1" type="ORF">WR25_21290</name>
</gene>
<evidence type="ECO:0000313" key="2">
    <source>
        <dbReference type="Proteomes" id="UP000218231"/>
    </source>
</evidence>
<name>A0A2A2KC54_9BILA</name>
<organism evidence="1 2">
    <name type="scientific">Diploscapter pachys</name>
    <dbReference type="NCBI Taxonomy" id="2018661"/>
    <lineage>
        <taxon>Eukaryota</taxon>
        <taxon>Metazoa</taxon>
        <taxon>Ecdysozoa</taxon>
        <taxon>Nematoda</taxon>
        <taxon>Chromadorea</taxon>
        <taxon>Rhabditida</taxon>
        <taxon>Rhabditina</taxon>
        <taxon>Rhabditomorpha</taxon>
        <taxon>Rhabditoidea</taxon>
        <taxon>Rhabditidae</taxon>
        <taxon>Diploscapter</taxon>
    </lineage>
</organism>
<sequence length="263" mass="28407">MRGQPAVPTSRDSSSGLTPRGEIAVPMIAIGHHDLALSIATARSASTDRRIATSAGRIIEAPRDPLRRAFGTGDNRDDTRLLVRGAVADAGRLSPLPPICGRPWRLYYVAMRYLLIAAPALMASTIPPVASLRVGGERSTFSVLVEEGAGTGYHIRIKCVSECARPIEFSEPVGDVPMGLFTRDKDNLVFSLWSGGSVYRVRVYQVSDTSVRNVGELSSRGLPDVLTDNAGRPAIRTYEADSGAHTLKPVLRSFIQGHFEVVR</sequence>
<reference evidence="1 2" key="1">
    <citation type="journal article" date="2017" name="Curr. Biol.">
        <title>Genome architecture and evolution of a unichromosomal asexual nematode.</title>
        <authorList>
            <person name="Fradin H."/>
            <person name="Zegar C."/>
            <person name="Gutwein M."/>
            <person name="Lucas J."/>
            <person name="Kovtun M."/>
            <person name="Corcoran D."/>
            <person name="Baugh L.R."/>
            <person name="Kiontke K."/>
            <person name="Gunsalus K."/>
            <person name="Fitch D.H."/>
            <person name="Piano F."/>
        </authorList>
    </citation>
    <scope>NUCLEOTIDE SEQUENCE [LARGE SCALE GENOMIC DNA]</scope>
    <source>
        <strain evidence="1">PF1309</strain>
    </source>
</reference>
<keyword evidence="2" id="KW-1185">Reference proteome</keyword>
<dbReference type="Proteomes" id="UP000218231">
    <property type="component" value="Unassembled WGS sequence"/>
</dbReference>
<protein>
    <submittedName>
        <fullName evidence="1">Uncharacterized protein</fullName>
    </submittedName>
</protein>
<dbReference type="EMBL" id="LIAE01008973">
    <property type="protein sequence ID" value="PAV71596.1"/>
    <property type="molecule type" value="Genomic_DNA"/>
</dbReference>
<evidence type="ECO:0000313" key="1">
    <source>
        <dbReference type="EMBL" id="PAV71596.1"/>
    </source>
</evidence>